<dbReference type="Pfam" id="PF13411">
    <property type="entry name" value="MerR_1"/>
    <property type="match status" value="1"/>
</dbReference>
<name>A0AAV2VUP7_9VIBR</name>
<reference evidence="7 8" key="1">
    <citation type="journal article" date="2013" name="ISME J.">
        <title>Comparative genomics of pathogenic lineages of Vibrio nigripulchritudo identifies virulence-associated traits.</title>
        <authorList>
            <person name="Goudenege D."/>
            <person name="Labreuche Y."/>
            <person name="Krin E."/>
            <person name="Ansquer D."/>
            <person name="Mangenot S."/>
            <person name="Calteau A."/>
            <person name="Medigue C."/>
            <person name="Mazel D."/>
            <person name="Polz M.F."/>
            <person name="Le Roux F."/>
        </authorList>
    </citation>
    <scope>NUCLEOTIDE SEQUENCE [LARGE SCALE GENOMIC DNA]</scope>
    <source>
        <strain evidence="7 8">SOn1</strain>
    </source>
</reference>
<dbReference type="SMART" id="SM00422">
    <property type="entry name" value="HTH_MERR"/>
    <property type="match status" value="1"/>
</dbReference>
<accession>A0AAV2VUP7</accession>
<keyword evidence="2" id="KW-0805">Transcription regulation</keyword>
<dbReference type="GO" id="GO:0003700">
    <property type="term" value="F:DNA-binding transcription factor activity"/>
    <property type="evidence" value="ECO:0007669"/>
    <property type="project" value="InterPro"/>
</dbReference>
<keyword evidence="1" id="KW-0678">Repressor</keyword>
<dbReference type="Gene3D" id="1.10.1660.10">
    <property type="match status" value="1"/>
</dbReference>
<dbReference type="PANTHER" id="PTHR30204">
    <property type="entry name" value="REDOX-CYCLING DRUG-SENSING TRANSCRIPTIONAL ACTIVATOR SOXR"/>
    <property type="match status" value="1"/>
</dbReference>
<dbReference type="InterPro" id="IPR009061">
    <property type="entry name" value="DNA-bd_dom_put_sf"/>
</dbReference>
<dbReference type="EMBL" id="CAOF01000137">
    <property type="protein sequence ID" value="CCO48124.1"/>
    <property type="molecule type" value="Genomic_DNA"/>
</dbReference>
<keyword evidence="3" id="KW-0238">DNA-binding</keyword>
<dbReference type="Proteomes" id="UP000018211">
    <property type="component" value="Unassembled WGS sequence"/>
</dbReference>
<organism evidence="7 8">
    <name type="scientific">Vibrio nigripulchritudo SOn1</name>
    <dbReference type="NCBI Taxonomy" id="1238450"/>
    <lineage>
        <taxon>Bacteria</taxon>
        <taxon>Pseudomonadati</taxon>
        <taxon>Pseudomonadota</taxon>
        <taxon>Gammaproteobacteria</taxon>
        <taxon>Vibrionales</taxon>
        <taxon>Vibrionaceae</taxon>
        <taxon>Vibrio</taxon>
    </lineage>
</organism>
<dbReference type="AlphaFoldDB" id="A0AAV2VUP7"/>
<dbReference type="PRINTS" id="PR00040">
    <property type="entry name" value="HTHMERR"/>
</dbReference>
<evidence type="ECO:0000313" key="8">
    <source>
        <dbReference type="Proteomes" id="UP000018211"/>
    </source>
</evidence>
<dbReference type="GO" id="GO:0003677">
    <property type="term" value="F:DNA binding"/>
    <property type="evidence" value="ECO:0007669"/>
    <property type="project" value="UniProtKB-KW"/>
</dbReference>
<evidence type="ECO:0000256" key="3">
    <source>
        <dbReference type="ARBA" id="ARBA00023125"/>
    </source>
</evidence>
<dbReference type="PROSITE" id="PS50937">
    <property type="entry name" value="HTH_MERR_2"/>
    <property type="match status" value="1"/>
</dbReference>
<dbReference type="InterPro" id="IPR047057">
    <property type="entry name" value="MerR_fam"/>
</dbReference>
<evidence type="ECO:0000256" key="2">
    <source>
        <dbReference type="ARBA" id="ARBA00023015"/>
    </source>
</evidence>
<evidence type="ECO:0000256" key="5">
    <source>
        <dbReference type="SAM" id="Coils"/>
    </source>
</evidence>
<gene>
    <name evidence="7" type="ORF">VIBNISOn1_450088</name>
</gene>
<evidence type="ECO:0000256" key="1">
    <source>
        <dbReference type="ARBA" id="ARBA00022491"/>
    </source>
</evidence>
<dbReference type="RefSeq" id="WP_022560900.1">
    <property type="nucleotide sequence ID" value="NZ_LK391965.1"/>
</dbReference>
<dbReference type="InterPro" id="IPR000551">
    <property type="entry name" value="MerR-type_HTH_dom"/>
</dbReference>
<protein>
    <submittedName>
        <fullName evidence="7">Bacterial regulatory protein, MerR</fullName>
    </submittedName>
</protein>
<keyword evidence="5" id="KW-0175">Coiled coil</keyword>
<evidence type="ECO:0000259" key="6">
    <source>
        <dbReference type="PROSITE" id="PS50937"/>
    </source>
</evidence>
<sequence length="169" mass="19863">MLTVTQLAREFGISRATILYYEKEGLLFPANRSENGYRWYGTREVERLEAITSYRSYGLPVSRIRVLLEQKGKSQTQILKEHFSQLEQEIQTLRNQQKAIVTLLQEPEMLTKNIVTKARWVQIMEAAGFSESDMVTWHQKFEAMEPSEHHKFLQSLGIDDEEIKRIRDL</sequence>
<proteinExistence type="predicted"/>
<keyword evidence="4" id="KW-0804">Transcription</keyword>
<evidence type="ECO:0000256" key="4">
    <source>
        <dbReference type="ARBA" id="ARBA00023163"/>
    </source>
</evidence>
<feature type="coiled-coil region" evidence="5">
    <location>
        <begin position="76"/>
        <end position="106"/>
    </location>
</feature>
<dbReference type="SUPFAM" id="SSF46955">
    <property type="entry name" value="Putative DNA-binding domain"/>
    <property type="match status" value="1"/>
</dbReference>
<dbReference type="PANTHER" id="PTHR30204:SF69">
    <property type="entry name" value="MERR-FAMILY TRANSCRIPTIONAL REGULATOR"/>
    <property type="match status" value="1"/>
</dbReference>
<evidence type="ECO:0000313" key="7">
    <source>
        <dbReference type="EMBL" id="CCO48124.1"/>
    </source>
</evidence>
<feature type="domain" description="HTH merR-type" evidence="6">
    <location>
        <begin position="1"/>
        <end position="70"/>
    </location>
</feature>
<comment type="caution">
    <text evidence="7">The sequence shown here is derived from an EMBL/GenBank/DDBJ whole genome shotgun (WGS) entry which is preliminary data.</text>
</comment>